<dbReference type="InterPro" id="IPR010664">
    <property type="entry name" value="LipoPS_assembly_LptC-rel"/>
</dbReference>
<organism evidence="7 8">
    <name type="scientific">Marinobacterium aestuarii</name>
    <dbReference type="NCBI Taxonomy" id="1821621"/>
    <lineage>
        <taxon>Bacteria</taxon>
        <taxon>Pseudomonadati</taxon>
        <taxon>Pseudomonadota</taxon>
        <taxon>Gammaproteobacteria</taxon>
        <taxon>Oceanospirillales</taxon>
        <taxon>Oceanospirillaceae</taxon>
        <taxon>Marinobacterium</taxon>
    </lineage>
</organism>
<evidence type="ECO:0000256" key="3">
    <source>
        <dbReference type="ARBA" id="ARBA00022692"/>
    </source>
</evidence>
<reference evidence="7 8" key="2">
    <citation type="journal article" date="2018" name="Int. J. Syst. Evol. Microbiol.">
        <title>Marinobacterium aestuarii sp. nov., a benzene-degrading marine bacterium isolated from estuary sediment.</title>
        <authorList>
            <person name="Bae S.S."/>
            <person name="Jung J."/>
            <person name="Chung D."/>
            <person name="Baek K."/>
        </authorList>
    </citation>
    <scope>NUCLEOTIDE SEQUENCE [LARGE SCALE GENOMIC DNA]</scope>
    <source>
        <strain evidence="7 8">ST58-10</strain>
    </source>
</reference>
<dbReference type="GO" id="GO:0017089">
    <property type="term" value="F:glycolipid transfer activity"/>
    <property type="evidence" value="ECO:0007669"/>
    <property type="project" value="TreeGrafter"/>
</dbReference>
<dbReference type="PANTHER" id="PTHR37481">
    <property type="entry name" value="LIPOPOLYSACCHARIDE EXPORT SYSTEM PROTEIN LPTC"/>
    <property type="match status" value="1"/>
</dbReference>
<accession>A0A1A9EWZ2</accession>
<name>A0A1A9EWZ2_9GAMM</name>
<dbReference type="RefSeq" id="WP_067379356.1">
    <property type="nucleotide sequence ID" value="NZ_CP015839.1"/>
</dbReference>
<comment type="subcellular location">
    <subcellularLocation>
        <location evidence="6">Cell inner membrane</location>
        <topology evidence="6">Single-pass membrane protein</topology>
    </subcellularLocation>
</comment>
<dbReference type="PANTHER" id="PTHR37481:SF1">
    <property type="entry name" value="LIPOPOLYSACCHARIDE EXPORT SYSTEM PROTEIN LPTC"/>
    <property type="match status" value="1"/>
</dbReference>
<evidence type="ECO:0000313" key="8">
    <source>
        <dbReference type="Proteomes" id="UP000078070"/>
    </source>
</evidence>
<keyword evidence="5 6" id="KW-0472">Membrane</keyword>
<keyword evidence="3 6" id="KW-0812">Transmembrane</keyword>
<dbReference type="EMBL" id="CP015839">
    <property type="protein sequence ID" value="ANG62053.1"/>
    <property type="molecule type" value="Genomic_DNA"/>
</dbReference>
<dbReference type="STRING" id="1821621.A8C75_05800"/>
<keyword evidence="2 6" id="KW-0997">Cell inner membrane</keyword>
<reference evidence="8" key="1">
    <citation type="submission" date="2016-05" db="EMBL/GenBank/DDBJ databases">
        <authorList>
            <person name="Baek K."/>
            <person name="Yang S.-J."/>
        </authorList>
    </citation>
    <scope>NUCLEOTIDE SEQUENCE [LARGE SCALE GENOMIC DNA]</scope>
    <source>
        <strain evidence="8">ST58-10</strain>
    </source>
</reference>
<evidence type="ECO:0000256" key="1">
    <source>
        <dbReference type="ARBA" id="ARBA00022475"/>
    </source>
</evidence>
<evidence type="ECO:0000256" key="5">
    <source>
        <dbReference type="ARBA" id="ARBA00023136"/>
    </source>
</evidence>
<dbReference type="Pfam" id="PF06835">
    <property type="entry name" value="LptC"/>
    <property type="match status" value="1"/>
</dbReference>
<comment type="subunit">
    <text evidence="6">Component of the lipopolysaccharide transport and assembly complex. Interacts with LptA and the LptBFG transporter complex.</text>
</comment>
<dbReference type="OrthoDB" id="5797118at2"/>
<dbReference type="GO" id="GO:0005886">
    <property type="term" value="C:plasma membrane"/>
    <property type="evidence" value="ECO:0007669"/>
    <property type="project" value="UniProtKB-SubCell"/>
</dbReference>
<keyword evidence="1 6" id="KW-1003">Cell membrane</keyword>
<evidence type="ECO:0000256" key="4">
    <source>
        <dbReference type="ARBA" id="ARBA00022989"/>
    </source>
</evidence>
<dbReference type="HAMAP" id="MF_01915">
    <property type="entry name" value="LPS_assembly_LptC"/>
    <property type="match status" value="1"/>
</dbReference>
<comment type="similarity">
    <text evidence="6">Belongs to the LptC family.</text>
</comment>
<comment type="function">
    <text evidence="6">Involved in the assembly of lipopolysaccharide (LPS). Required for the translocation of LPS from the inner membrane to the outer membrane. Facilitates the transfer of LPS from the inner membrane to the periplasmic protein LptA. Could be a docking site for LptA.</text>
</comment>
<keyword evidence="4 6" id="KW-1133">Transmembrane helix</keyword>
<dbReference type="InterPro" id="IPR052363">
    <property type="entry name" value="LPS_export_LptC"/>
</dbReference>
<evidence type="ECO:0000256" key="2">
    <source>
        <dbReference type="ARBA" id="ARBA00022519"/>
    </source>
</evidence>
<dbReference type="GO" id="GO:0015221">
    <property type="term" value="F:lipopolysaccharide transmembrane transporter activity"/>
    <property type="evidence" value="ECO:0007669"/>
    <property type="project" value="InterPro"/>
</dbReference>
<dbReference type="Gene3D" id="2.60.450.10">
    <property type="entry name" value="Lipopolysaccharide (LPS) transport protein A like domain"/>
    <property type="match status" value="1"/>
</dbReference>
<dbReference type="Proteomes" id="UP000078070">
    <property type="component" value="Chromosome"/>
</dbReference>
<protein>
    <recommendedName>
        <fullName evidence="6">Lipopolysaccharide export system protein LptC</fullName>
    </recommendedName>
</protein>
<dbReference type="KEGG" id="mars:A8C75_05800"/>
<sequence length="192" mass="21311">MLSSRTRLILATALLAPILLYWGADRAPTEAAAPELTPGSADTDYYLRDATIRQFDARGQLHQELRSPQLEHYPQPGELRARTPDIVLFRNDSRGEVLISAQQGRMQDSDEQVRLNGAVRVQSSSDKGASSTPLRLETEALTLMPSEQFIETDTAVTLFSQGGETRANGMKAYLNSRQVELLSDVEGRYETK</sequence>
<dbReference type="GO" id="GO:0030288">
    <property type="term" value="C:outer membrane-bounded periplasmic space"/>
    <property type="evidence" value="ECO:0007669"/>
    <property type="project" value="TreeGrafter"/>
</dbReference>
<dbReference type="AlphaFoldDB" id="A0A1A9EWZ2"/>
<evidence type="ECO:0000313" key="7">
    <source>
        <dbReference type="EMBL" id="ANG62053.1"/>
    </source>
</evidence>
<keyword evidence="8" id="KW-1185">Reference proteome</keyword>
<dbReference type="GO" id="GO:0043165">
    <property type="term" value="P:Gram-negative-bacterium-type cell outer membrane assembly"/>
    <property type="evidence" value="ECO:0007669"/>
    <property type="project" value="UniProtKB-UniRule"/>
</dbReference>
<proteinExistence type="inferred from homology"/>
<evidence type="ECO:0000256" key="6">
    <source>
        <dbReference type="HAMAP-Rule" id="MF_01915"/>
    </source>
</evidence>
<dbReference type="NCBIfam" id="TIGR04409">
    <property type="entry name" value="LptC_YrbK"/>
    <property type="match status" value="1"/>
</dbReference>
<gene>
    <name evidence="6" type="primary">lptC</name>
    <name evidence="7" type="ORF">A8C75_05800</name>
</gene>
<dbReference type="InterPro" id="IPR026265">
    <property type="entry name" value="LptC"/>
</dbReference>